<dbReference type="VEuPathDB" id="VectorBase:SSCA003559"/>
<dbReference type="AlphaFoldDB" id="A0A131ZWR2"/>
<protein>
    <submittedName>
        <fullName evidence="1">Uncharacterized protein</fullName>
    </submittedName>
</protein>
<evidence type="ECO:0000313" key="1">
    <source>
        <dbReference type="EMBL" id="KPM03133.1"/>
    </source>
</evidence>
<accession>A0A131ZWR2</accession>
<dbReference type="EMBL" id="JXLN01004176">
    <property type="protein sequence ID" value="KPM03133.1"/>
    <property type="molecule type" value="Genomic_DNA"/>
</dbReference>
<organism evidence="1 2">
    <name type="scientific">Sarcoptes scabiei</name>
    <name type="common">Itch mite</name>
    <name type="synonym">Acarus scabiei</name>
    <dbReference type="NCBI Taxonomy" id="52283"/>
    <lineage>
        <taxon>Eukaryota</taxon>
        <taxon>Metazoa</taxon>
        <taxon>Ecdysozoa</taxon>
        <taxon>Arthropoda</taxon>
        <taxon>Chelicerata</taxon>
        <taxon>Arachnida</taxon>
        <taxon>Acari</taxon>
        <taxon>Acariformes</taxon>
        <taxon>Sarcoptiformes</taxon>
        <taxon>Astigmata</taxon>
        <taxon>Psoroptidia</taxon>
        <taxon>Sarcoptoidea</taxon>
        <taxon>Sarcoptidae</taxon>
        <taxon>Sarcoptinae</taxon>
        <taxon>Sarcoptes</taxon>
    </lineage>
</organism>
<reference evidence="1 2" key="1">
    <citation type="journal article" date="2015" name="Parasit. Vectors">
        <title>Draft genome of the scabies mite.</title>
        <authorList>
            <person name="Rider S.D.Jr."/>
            <person name="Morgan M.S."/>
            <person name="Arlian L.G."/>
        </authorList>
    </citation>
    <scope>NUCLEOTIDE SEQUENCE [LARGE SCALE GENOMIC DNA]</scope>
    <source>
        <strain evidence="1">Arlian Lab</strain>
    </source>
</reference>
<gene>
    <name evidence="1" type="ORF">QR98_0015630</name>
</gene>
<sequence length="257" mass="30971">MNEISEDQPKESSIDFRILLSSSKFEQIEKELMRRCLKQFRCRQHSKLCQRHYQNFVERTLIDIEEDLHKILLLLMKQLELFTGHHHHHNRNENSISQQRKSICHHRIEEKIPESEFTKLCSERDEQFERKFKHLQSFEGKINNDNGEIHQSAFNISICQKINDLDLIKSEKPQRILTQIQGLIKELHLEHDWITRELQFYQQQNKSIKKTNQLMANSLERMSIENATTLTEHSIHIMDHLYDLHKLNKHYLKMIIS</sequence>
<evidence type="ECO:0000313" key="2">
    <source>
        <dbReference type="Proteomes" id="UP000616769"/>
    </source>
</evidence>
<proteinExistence type="predicted"/>
<dbReference type="Proteomes" id="UP000616769">
    <property type="component" value="Unassembled WGS sequence"/>
</dbReference>
<name>A0A131ZWR2_SARSC</name>
<comment type="caution">
    <text evidence="1">The sequence shown here is derived from an EMBL/GenBank/DDBJ whole genome shotgun (WGS) entry which is preliminary data.</text>
</comment>